<sequence>MVRISTRRLRACLPLLANTNFNRTTWRTNHGHACASSLASAYAHTLSRSVSITLISVHSSFPGDGADDGVDPHSQTRPQQSAHGRGASYLVKPSAGRITGNSPMLSCGSSRPQQVPRERVMARLPRISPFFQGSDVLNAPFCRDFAIFGACPACATLPCPVRGGGTRLAGALKALFFLGTAAHRPSAVSAPSRRRSFDMDPQVFQLVEWRLQDRPVWRSGQSGASGA</sequence>
<comment type="caution">
    <text evidence="2">The sequence shown here is derived from an EMBL/GenBank/DDBJ whole genome shotgun (WGS) entry which is preliminary data.</text>
</comment>
<evidence type="ECO:0000313" key="3">
    <source>
        <dbReference type="Proteomes" id="UP000814176"/>
    </source>
</evidence>
<accession>A0ABQ8KAL9</accession>
<dbReference type="Proteomes" id="UP000814176">
    <property type="component" value="Unassembled WGS sequence"/>
</dbReference>
<dbReference type="GeneID" id="71997330"/>
<evidence type="ECO:0000313" key="2">
    <source>
        <dbReference type="EMBL" id="KAH9834548.1"/>
    </source>
</evidence>
<dbReference type="RefSeq" id="XP_047777079.1">
    <property type="nucleotide sequence ID" value="XM_047916598.1"/>
</dbReference>
<evidence type="ECO:0000256" key="1">
    <source>
        <dbReference type="SAM" id="MobiDB-lite"/>
    </source>
</evidence>
<name>A0ABQ8KAL9_9APHY</name>
<proteinExistence type="predicted"/>
<feature type="region of interest" description="Disordered" evidence="1">
    <location>
        <begin position="64"/>
        <end position="88"/>
    </location>
</feature>
<keyword evidence="3" id="KW-1185">Reference proteome</keyword>
<dbReference type="EMBL" id="JADCUA010000015">
    <property type="protein sequence ID" value="KAH9834548.1"/>
    <property type="molecule type" value="Genomic_DNA"/>
</dbReference>
<reference evidence="2 3" key="1">
    <citation type="journal article" date="2021" name="Environ. Microbiol.">
        <title>Gene family expansions and transcriptome signatures uncover fungal adaptations to wood decay.</title>
        <authorList>
            <person name="Hage H."/>
            <person name="Miyauchi S."/>
            <person name="Viragh M."/>
            <person name="Drula E."/>
            <person name="Min B."/>
            <person name="Chaduli D."/>
            <person name="Navarro D."/>
            <person name="Favel A."/>
            <person name="Norest M."/>
            <person name="Lesage-Meessen L."/>
            <person name="Balint B."/>
            <person name="Merenyi Z."/>
            <person name="de Eugenio L."/>
            <person name="Morin E."/>
            <person name="Martinez A.T."/>
            <person name="Baldrian P."/>
            <person name="Stursova M."/>
            <person name="Martinez M.J."/>
            <person name="Novotny C."/>
            <person name="Magnuson J.K."/>
            <person name="Spatafora J.W."/>
            <person name="Maurice S."/>
            <person name="Pangilinan J."/>
            <person name="Andreopoulos W."/>
            <person name="LaButti K."/>
            <person name="Hundley H."/>
            <person name="Na H."/>
            <person name="Kuo A."/>
            <person name="Barry K."/>
            <person name="Lipzen A."/>
            <person name="Henrissat B."/>
            <person name="Riley R."/>
            <person name="Ahrendt S."/>
            <person name="Nagy L.G."/>
            <person name="Grigoriev I.V."/>
            <person name="Martin F."/>
            <person name="Rosso M.N."/>
        </authorList>
    </citation>
    <scope>NUCLEOTIDE SEQUENCE [LARGE SCALE GENOMIC DNA]</scope>
    <source>
        <strain evidence="2 3">CIRM-BRFM 1785</strain>
    </source>
</reference>
<organism evidence="2 3">
    <name type="scientific">Rhodofomes roseus</name>
    <dbReference type="NCBI Taxonomy" id="34475"/>
    <lineage>
        <taxon>Eukaryota</taxon>
        <taxon>Fungi</taxon>
        <taxon>Dikarya</taxon>
        <taxon>Basidiomycota</taxon>
        <taxon>Agaricomycotina</taxon>
        <taxon>Agaricomycetes</taxon>
        <taxon>Polyporales</taxon>
        <taxon>Rhodofomes</taxon>
    </lineage>
</organism>
<gene>
    <name evidence="2" type="ORF">C8Q71DRAFT_146985</name>
</gene>
<feature type="compositionally biased region" description="Polar residues" evidence="1">
    <location>
        <begin position="73"/>
        <end position="82"/>
    </location>
</feature>
<protein>
    <submittedName>
        <fullName evidence="2">Uncharacterized protein</fullName>
    </submittedName>
</protein>